<proteinExistence type="predicted"/>
<dbReference type="Proteomes" id="UP000250671">
    <property type="component" value="Unassembled WGS sequence"/>
</dbReference>
<dbReference type="EMBL" id="UCZA01000110">
    <property type="protein sequence ID" value="SQP91909.1"/>
    <property type="molecule type" value="Genomic_DNA"/>
</dbReference>
<accession>A0A2X8AWX1</accession>
<sequence>MRLAEQRTPFGHPVFLQHRAEDAFDVLVLEDTEVLAQTGTPQRRVHLHAVQHLVFVVLPEFKPGHHAFHPALYFIALPYRQVGHFVQHLRKFKGEKLLADQGEIEGKERRE</sequence>
<protein>
    <submittedName>
        <fullName evidence="1">Uncharacterized protein</fullName>
    </submittedName>
</protein>
<gene>
    <name evidence="1" type="ORF">SAMEA3752557_05637</name>
</gene>
<reference evidence="1 2" key="1">
    <citation type="submission" date="2018-06" db="EMBL/GenBank/DDBJ databases">
        <authorList>
            <consortium name="Pathogen Informatics"/>
            <person name="Doyle S."/>
        </authorList>
    </citation>
    <scope>NUCLEOTIDE SEQUENCE [LARGE SCALE GENOMIC DNA]</scope>
    <source>
        <strain evidence="1 2">VREC0535</strain>
    </source>
</reference>
<organism evidence="1 2">
    <name type="scientific">Escherichia coli</name>
    <dbReference type="NCBI Taxonomy" id="562"/>
    <lineage>
        <taxon>Bacteria</taxon>
        <taxon>Pseudomonadati</taxon>
        <taxon>Pseudomonadota</taxon>
        <taxon>Gammaproteobacteria</taxon>
        <taxon>Enterobacterales</taxon>
        <taxon>Enterobacteriaceae</taxon>
        <taxon>Escherichia</taxon>
    </lineage>
</organism>
<evidence type="ECO:0000313" key="2">
    <source>
        <dbReference type="Proteomes" id="UP000250671"/>
    </source>
</evidence>
<name>A0A2X8AWX1_ECOLX</name>
<evidence type="ECO:0000313" key="1">
    <source>
        <dbReference type="EMBL" id="SQP91909.1"/>
    </source>
</evidence>
<dbReference type="AlphaFoldDB" id="A0A2X8AWX1"/>